<evidence type="ECO:0000256" key="7">
    <source>
        <dbReference type="SAM" id="MobiDB-lite"/>
    </source>
</evidence>
<dbReference type="Gene3D" id="3.20.20.80">
    <property type="entry name" value="Glycosidases"/>
    <property type="match status" value="1"/>
</dbReference>
<proteinExistence type="inferred from homology"/>
<keyword evidence="12" id="KW-1185">Reference proteome</keyword>
<dbReference type="Pfam" id="PF00728">
    <property type="entry name" value="Glyco_hydro_20"/>
    <property type="match status" value="1"/>
</dbReference>
<evidence type="ECO:0000256" key="2">
    <source>
        <dbReference type="ARBA" id="ARBA00006285"/>
    </source>
</evidence>
<dbReference type="Gene3D" id="3.30.379.10">
    <property type="entry name" value="Chitobiase/beta-hexosaminidase domain 2-like"/>
    <property type="match status" value="1"/>
</dbReference>
<reference evidence="11 12" key="1">
    <citation type="submission" date="2016-02" db="EMBL/GenBank/DDBJ databases">
        <title>Genome analysis of coral dinoflagellate symbionts highlights evolutionary adaptations to a symbiotic lifestyle.</title>
        <authorList>
            <person name="Aranda M."/>
            <person name="Li Y."/>
            <person name="Liew Y.J."/>
            <person name="Baumgarten S."/>
            <person name="Simakov O."/>
            <person name="Wilson M."/>
            <person name="Piel J."/>
            <person name="Ashoor H."/>
            <person name="Bougouffa S."/>
            <person name="Bajic V.B."/>
            <person name="Ryu T."/>
            <person name="Ravasi T."/>
            <person name="Bayer T."/>
            <person name="Micklem G."/>
            <person name="Kim H."/>
            <person name="Bhak J."/>
            <person name="Lajeunesse T.C."/>
            <person name="Voolstra C.R."/>
        </authorList>
    </citation>
    <scope>NUCLEOTIDE SEQUENCE [LARGE SCALE GENOMIC DNA]</scope>
    <source>
        <strain evidence="11 12">CCMP2467</strain>
    </source>
</reference>
<feature type="compositionally biased region" description="Basic and acidic residues" evidence="7">
    <location>
        <begin position="564"/>
        <end position="573"/>
    </location>
</feature>
<dbReference type="PRINTS" id="PR00738">
    <property type="entry name" value="GLHYDRLASE20"/>
</dbReference>
<dbReference type="CDD" id="cd06563">
    <property type="entry name" value="GH20_chitobiase-like"/>
    <property type="match status" value="1"/>
</dbReference>
<feature type="transmembrane region" description="Helical" evidence="8">
    <location>
        <begin position="280"/>
        <end position="299"/>
    </location>
</feature>
<dbReference type="SUPFAM" id="SSF51445">
    <property type="entry name" value="(Trans)glycosidases"/>
    <property type="match status" value="1"/>
</dbReference>
<dbReference type="SUPFAM" id="SSF55545">
    <property type="entry name" value="beta-N-acetylhexosaminidase-like domain"/>
    <property type="match status" value="1"/>
</dbReference>
<dbReference type="GO" id="GO:0005975">
    <property type="term" value="P:carbohydrate metabolic process"/>
    <property type="evidence" value="ECO:0007669"/>
    <property type="project" value="InterPro"/>
</dbReference>
<dbReference type="EMBL" id="LSRX01000002">
    <property type="protein sequence ID" value="OLQ15550.1"/>
    <property type="molecule type" value="Genomic_DNA"/>
</dbReference>
<dbReference type="PANTHER" id="PTHR22600:SF57">
    <property type="entry name" value="BETA-N-ACETYLHEXOSAMINIDASE"/>
    <property type="match status" value="1"/>
</dbReference>
<dbReference type="InterPro" id="IPR029018">
    <property type="entry name" value="Hex-like_dom2"/>
</dbReference>
<dbReference type="Pfam" id="PF02838">
    <property type="entry name" value="Glyco_hydro_20b"/>
    <property type="match status" value="1"/>
</dbReference>
<dbReference type="GO" id="GO:0030203">
    <property type="term" value="P:glycosaminoglycan metabolic process"/>
    <property type="evidence" value="ECO:0007669"/>
    <property type="project" value="TreeGrafter"/>
</dbReference>
<evidence type="ECO:0000259" key="9">
    <source>
        <dbReference type="Pfam" id="PF00728"/>
    </source>
</evidence>
<feature type="transmembrane region" description="Helical" evidence="8">
    <location>
        <begin position="337"/>
        <end position="357"/>
    </location>
</feature>
<keyword evidence="4" id="KW-0378">Hydrolase</keyword>
<evidence type="ECO:0000256" key="6">
    <source>
        <dbReference type="PIRSR" id="PIRSR625705-1"/>
    </source>
</evidence>
<evidence type="ECO:0000256" key="4">
    <source>
        <dbReference type="ARBA" id="ARBA00022801"/>
    </source>
</evidence>
<keyword evidence="5" id="KW-0326">Glycosidase</keyword>
<feature type="active site" description="Proton donor" evidence="6">
    <location>
        <position position="1126"/>
    </location>
</feature>
<feature type="region of interest" description="Disordered" evidence="7">
    <location>
        <begin position="560"/>
        <end position="583"/>
    </location>
</feature>
<evidence type="ECO:0000256" key="1">
    <source>
        <dbReference type="ARBA" id="ARBA00001231"/>
    </source>
</evidence>
<keyword evidence="8" id="KW-1133">Transmembrane helix</keyword>
<dbReference type="InterPro" id="IPR017853">
    <property type="entry name" value="GH"/>
</dbReference>
<dbReference type="Proteomes" id="UP000186817">
    <property type="component" value="Unassembled WGS sequence"/>
</dbReference>
<dbReference type="InterPro" id="IPR015882">
    <property type="entry name" value="HEX_bac_N"/>
</dbReference>
<comment type="catalytic activity">
    <reaction evidence="1">
        <text>Hydrolysis of terminal non-reducing N-acetyl-D-hexosamine residues in N-acetyl-beta-D-hexosaminides.</text>
        <dbReference type="EC" id="3.2.1.52"/>
    </reaction>
</comment>
<keyword evidence="8" id="KW-0812">Transmembrane</keyword>
<organism evidence="11 12">
    <name type="scientific">Symbiodinium microadriaticum</name>
    <name type="common">Dinoflagellate</name>
    <name type="synonym">Zooxanthella microadriatica</name>
    <dbReference type="NCBI Taxonomy" id="2951"/>
    <lineage>
        <taxon>Eukaryota</taxon>
        <taxon>Sar</taxon>
        <taxon>Alveolata</taxon>
        <taxon>Dinophyceae</taxon>
        <taxon>Suessiales</taxon>
        <taxon>Symbiodiniaceae</taxon>
        <taxon>Symbiodinium</taxon>
    </lineage>
</organism>
<keyword evidence="8" id="KW-0472">Membrane</keyword>
<evidence type="ECO:0000313" key="11">
    <source>
        <dbReference type="EMBL" id="OLQ15550.1"/>
    </source>
</evidence>
<dbReference type="EC" id="3.2.1.52" evidence="3"/>
<feature type="transmembrane region" description="Helical" evidence="8">
    <location>
        <begin position="369"/>
        <end position="390"/>
    </location>
</feature>
<dbReference type="InterPro" id="IPR025705">
    <property type="entry name" value="Beta_hexosaminidase_sua/sub"/>
</dbReference>
<dbReference type="GO" id="GO:0016020">
    <property type="term" value="C:membrane"/>
    <property type="evidence" value="ECO:0007669"/>
    <property type="project" value="TreeGrafter"/>
</dbReference>
<dbReference type="InterPro" id="IPR015883">
    <property type="entry name" value="Glyco_hydro_20_cat"/>
</dbReference>
<gene>
    <name evidence="11" type="primary">nahA</name>
    <name evidence="11" type="ORF">AK812_SmicGene204</name>
</gene>
<dbReference type="GO" id="GO:0004563">
    <property type="term" value="F:beta-N-acetylhexosaminidase activity"/>
    <property type="evidence" value="ECO:0007669"/>
    <property type="project" value="UniProtKB-EC"/>
</dbReference>
<evidence type="ECO:0000256" key="8">
    <source>
        <dbReference type="SAM" id="Phobius"/>
    </source>
</evidence>
<evidence type="ECO:0000256" key="5">
    <source>
        <dbReference type="ARBA" id="ARBA00023295"/>
    </source>
</evidence>
<evidence type="ECO:0000313" key="12">
    <source>
        <dbReference type="Proteomes" id="UP000186817"/>
    </source>
</evidence>
<accession>A0A1Q9F789</accession>
<protein>
    <recommendedName>
        <fullName evidence="3">beta-N-acetylhexosaminidase</fullName>
        <ecNumber evidence="3">3.2.1.52</ecNumber>
    </recommendedName>
</protein>
<evidence type="ECO:0000259" key="10">
    <source>
        <dbReference type="Pfam" id="PF02838"/>
    </source>
</evidence>
<feature type="compositionally biased region" description="Acidic residues" evidence="7">
    <location>
        <begin position="574"/>
        <end position="583"/>
    </location>
</feature>
<dbReference type="OrthoDB" id="419488at2759"/>
<dbReference type="PANTHER" id="PTHR22600">
    <property type="entry name" value="BETA-HEXOSAMINIDASE"/>
    <property type="match status" value="1"/>
</dbReference>
<name>A0A1Q9F789_SYMMI</name>
<feature type="domain" description="Beta-hexosaminidase bacterial type N-terminal" evidence="10">
    <location>
        <begin position="892"/>
        <end position="945"/>
    </location>
</feature>
<comment type="similarity">
    <text evidence="2">Belongs to the glycosyl hydrolase 20 family.</text>
</comment>
<feature type="domain" description="Glycoside hydrolase family 20 catalytic" evidence="9">
    <location>
        <begin position="950"/>
        <end position="1294"/>
    </location>
</feature>
<evidence type="ECO:0000256" key="3">
    <source>
        <dbReference type="ARBA" id="ARBA00012663"/>
    </source>
</evidence>
<comment type="caution">
    <text evidence="11">The sequence shown here is derived from an EMBL/GenBank/DDBJ whole genome shotgun (WGS) entry which is preliminary data.</text>
</comment>
<sequence>MAKMCSGGVMTETRLDVLLLISPPLRPRISQLYLREATGFYASRVHYFMGKNWQLRSLKDGHGCFFIVPVIVNTGGSAYNRPIVSDILLKHFIPKFDRAIWGEKRLNDAREKELHNMAKEEAIMYNLIGHELADVIVACNELARNLQALRERKKPEDYLHEYYSDTVEETARGFKHVGAAVDGIKREVESMMLDPMCEYYPAIAYGVRQEYSHMPSGRQKLILGGDEDNPYRKIGSKRALILQGRFQHTSGVGRDMADSDLEEDVHAVDKRERHRQSVTATAWASLSLVTGAVLLWASMAGSRSEAIYLMDKVVRFDTAGPFGEDLAGASHVLTTLMLVRILLFVGLAVVVTSLIGITASTGKHKCLAATYGSCSLACAGVMLVLAMQVMQRIYVVEPLVHRQVEHLCNESIYLQLGHALDCSWASRIGAGVEECGAACRWKISLLQGVQGCRLMPQLCESFFYEELASQNCSALIRTAASGIEPLFVASQSSSACRLPPPVFAAMGCKSSVQVVSFDELGDKGSGTSDCPAKAACREASKCAKKRPSLQVATQQLDPMLPHAPDFKKAGPKEEDSEDLEGSEECGVVEVKVPEHLRNILKERVLAGFVEPSAVESSWNFQQAEDRPAGMLGPPDREMHLAHVKSLHRFFRVSCKVPGWLRLEVDGKRRDSCDADIKCKEFSHSEATAARPEVCMLYSGLAALHQPPAWSQLAPVQVQSYLGEGKTECWRRTDPTVLSRFQSQNTRIAVCTVVLAVVLLELTAQPQLCMSTQKGNLFSADTPQRDACVLSGEETAHGQPAFSAKLMLKVGCLAALAALTGHAVQALPECRAEVDTVASSLIQVRSRLNDASALIPQPQSLTRRQGQLEVRKLTADLPSVALRQTLDDFVGSMIDSEGYALNVTSSGVDLVAETEHGLFNGIMTLRQLLQKPESGIWQLPLVSIRDKPALPWRGLMLDVSRHFFFPKEVKHLLRTMALFKMNHFHWHLTDDQGWRFPVEKYPKLISLGAARRGTPKGHTPGLDGQPYNHSYTVEEIEDILSLAESLHIEVMPEFDLPGHNQAAIASYPEMGNADAAAKWHPEVATQFGALQYTLNPTDRAVNFTKDILSELVRLFPATPYVHIGGDEVPTDQWARSPAAKEVAAEKHLSLGQLEGLMLGEAAHHLQSLHRKAVVWDEALESGGDLPKDSVVMIWRSWMGLDKVGDRAAQRGHSVVLAPQTWTYLDQWQDTSKSQFDAIGGYLPLSKVYSVPTTAGRAKVLGLQGQLWSEYIREGEKNLDFMAWPRGCALAEAGWLGEARPSFNDFRYRLQKRAKDFEAFAVNLGQVTVSASFTLMYNLNHRRSRLTKPNGSQLWMMMFCPCCVGHLYRRFHRLPLSDDSSSESE</sequence>